<dbReference type="InterPro" id="IPR041413">
    <property type="entry name" value="MLTR_LBD"/>
</dbReference>
<keyword evidence="3" id="KW-1185">Reference proteome</keyword>
<sequence>MAVSNVWGETRQQPVCPTAGDLIAYRRAELGKTQAELGMLLSLSPNYISRIERDQAQIAEDMLPLVCRVLTLDVPTSRHLYRLNGCRYPRTGTVEPEEFVGAGWLADTVANLTTSGAAIAVFDRDGWGTVQASNQQFDAAFPGLAESPGPLWWMFASPVAGRVLEDWEQVAAGTVARLRHWAAHPDRRAEAQKILDELAELHYFRAYWFRRDLSGISRSGRGAPLRVRDGAGQVRLWRTIRLRPTPADSDAYVVVAVPEVEAF</sequence>
<dbReference type="GO" id="GO:0003677">
    <property type="term" value="F:DNA binding"/>
    <property type="evidence" value="ECO:0007669"/>
    <property type="project" value="InterPro"/>
</dbReference>
<name>A0A3M2LKM1_9NOCA</name>
<dbReference type="InterPro" id="IPR010982">
    <property type="entry name" value="Lambda_DNA-bd_dom_sf"/>
</dbReference>
<gene>
    <name evidence="2" type="ORF">EBN03_03340</name>
</gene>
<dbReference type="InterPro" id="IPR001387">
    <property type="entry name" value="Cro/C1-type_HTH"/>
</dbReference>
<organism evidence="2 3">
    <name type="scientific">Nocardia stercoris</name>
    <dbReference type="NCBI Taxonomy" id="2483361"/>
    <lineage>
        <taxon>Bacteria</taxon>
        <taxon>Bacillati</taxon>
        <taxon>Actinomycetota</taxon>
        <taxon>Actinomycetes</taxon>
        <taxon>Mycobacteriales</taxon>
        <taxon>Nocardiaceae</taxon>
        <taxon>Nocardia</taxon>
    </lineage>
</organism>
<protein>
    <submittedName>
        <fullName evidence="2">XRE family transcriptional regulator</fullName>
    </submittedName>
</protein>
<proteinExistence type="predicted"/>
<dbReference type="AlphaFoldDB" id="A0A3M2LKM1"/>
<dbReference type="Pfam" id="PF01381">
    <property type="entry name" value="HTH_3"/>
    <property type="match status" value="1"/>
</dbReference>
<evidence type="ECO:0000313" key="3">
    <source>
        <dbReference type="Proteomes" id="UP000279275"/>
    </source>
</evidence>
<dbReference type="Gene3D" id="3.30.450.180">
    <property type="match status" value="1"/>
</dbReference>
<comment type="caution">
    <text evidence="2">The sequence shown here is derived from an EMBL/GenBank/DDBJ whole genome shotgun (WGS) entry which is preliminary data.</text>
</comment>
<evidence type="ECO:0000313" key="2">
    <source>
        <dbReference type="EMBL" id="RMI35328.1"/>
    </source>
</evidence>
<dbReference type="SMART" id="SM00530">
    <property type="entry name" value="HTH_XRE"/>
    <property type="match status" value="1"/>
</dbReference>
<dbReference type="RefSeq" id="WP_122186302.1">
    <property type="nucleotide sequence ID" value="NZ_RFFH01000001.1"/>
</dbReference>
<accession>A0A3M2LKM1</accession>
<dbReference type="SUPFAM" id="SSF47413">
    <property type="entry name" value="lambda repressor-like DNA-binding domains"/>
    <property type="match status" value="1"/>
</dbReference>
<dbReference type="Pfam" id="PF17765">
    <property type="entry name" value="MLTR_LBD"/>
    <property type="match status" value="1"/>
</dbReference>
<feature type="domain" description="HTH cro/C1-type" evidence="1">
    <location>
        <begin position="23"/>
        <end position="77"/>
    </location>
</feature>
<reference evidence="2 3" key="1">
    <citation type="submission" date="2018-10" db="EMBL/GenBank/DDBJ databases">
        <title>Isolation from cow dung.</title>
        <authorList>
            <person name="Ling L."/>
        </authorList>
    </citation>
    <scope>NUCLEOTIDE SEQUENCE [LARGE SCALE GENOMIC DNA]</scope>
    <source>
        <strain evidence="2 3">NEAU-LL90</strain>
    </source>
</reference>
<dbReference type="PROSITE" id="PS50943">
    <property type="entry name" value="HTH_CROC1"/>
    <property type="match status" value="1"/>
</dbReference>
<dbReference type="CDD" id="cd00093">
    <property type="entry name" value="HTH_XRE"/>
    <property type="match status" value="1"/>
</dbReference>
<dbReference type="EMBL" id="RFFH01000001">
    <property type="protein sequence ID" value="RMI35328.1"/>
    <property type="molecule type" value="Genomic_DNA"/>
</dbReference>
<dbReference type="PANTHER" id="PTHR35010">
    <property type="entry name" value="BLL4672 PROTEIN-RELATED"/>
    <property type="match status" value="1"/>
</dbReference>
<dbReference type="PANTHER" id="PTHR35010:SF2">
    <property type="entry name" value="BLL4672 PROTEIN"/>
    <property type="match status" value="1"/>
</dbReference>
<evidence type="ECO:0000259" key="1">
    <source>
        <dbReference type="PROSITE" id="PS50943"/>
    </source>
</evidence>
<dbReference type="Gene3D" id="1.10.260.40">
    <property type="entry name" value="lambda repressor-like DNA-binding domains"/>
    <property type="match status" value="1"/>
</dbReference>
<dbReference type="Proteomes" id="UP000279275">
    <property type="component" value="Unassembled WGS sequence"/>
</dbReference>
<dbReference type="OrthoDB" id="5173196at2"/>